<dbReference type="OrthoDB" id="270167at2759"/>
<dbReference type="PROSITE" id="PS50206">
    <property type="entry name" value="RHODANESE_3"/>
    <property type="match status" value="2"/>
</dbReference>
<name>W2TC19_NECAM</name>
<proteinExistence type="predicted"/>
<dbReference type="PANTHER" id="PTHR11364:SF7">
    <property type="entry name" value="THIOSULFATE SULFURTRANSFERASE MPST-1-RELATED"/>
    <property type="match status" value="1"/>
</dbReference>
<dbReference type="Proteomes" id="UP000053676">
    <property type="component" value="Unassembled WGS sequence"/>
</dbReference>
<evidence type="ECO:0000313" key="4">
    <source>
        <dbReference type="EMBL" id="ETN79600.1"/>
    </source>
</evidence>
<dbReference type="CDD" id="cd01448">
    <property type="entry name" value="TST_Repeat_1"/>
    <property type="match status" value="1"/>
</dbReference>
<reference evidence="5" key="1">
    <citation type="journal article" date="2014" name="Nat. Genet.">
        <title>Genome of the human hookworm Necator americanus.</title>
        <authorList>
            <person name="Tang Y.T."/>
            <person name="Gao X."/>
            <person name="Rosa B.A."/>
            <person name="Abubucker S."/>
            <person name="Hallsworth-Pepin K."/>
            <person name="Martin J."/>
            <person name="Tyagi R."/>
            <person name="Heizer E."/>
            <person name="Zhang X."/>
            <person name="Bhonagiri-Palsikar V."/>
            <person name="Minx P."/>
            <person name="Warren W.C."/>
            <person name="Wang Q."/>
            <person name="Zhan B."/>
            <person name="Hotez P.J."/>
            <person name="Sternberg P.W."/>
            <person name="Dougall A."/>
            <person name="Gaze S.T."/>
            <person name="Mulvenna J."/>
            <person name="Sotillo J."/>
            <person name="Ranganathan S."/>
            <person name="Rabelo E.M."/>
            <person name="Wilson R.K."/>
            <person name="Felgner P.L."/>
            <person name="Bethony J."/>
            <person name="Hawdon J.M."/>
            <person name="Gasser R.B."/>
            <person name="Loukas A."/>
            <person name="Mitreva M."/>
        </authorList>
    </citation>
    <scope>NUCLEOTIDE SEQUENCE [LARGE SCALE GENOMIC DNA]</scope>
</reference>
<keyword evidence="1" id="KW-0808">Transferase</keyword>
<keyword evidence="5" id="KW-1185">Reference proteome</keyword>
<dbReference type="EMBL" id="KI659424">
    <property type="protein sequence ID" value="ETN79600.1"/>
    <property type="molecule type" value="Genomic_DNA"/>
</dbReference>
<keyword evidence="2" id="KW-0677">Repeat</keyword>
<dbReference type="Pfam" id="PF00581">
    <property type="entry name" value="Rhodanese"/>
    <property type="match status" value="2"/>
</dbReference>
<dbReference type="OMA" id="WIEYSHA"/>
<gene>
    <name evidence="4" type="ORF">NECAME_09741</name>
</gene>
<dbReference type="GO" id="GO:0005739">
    <property type="term" value="C:mitochondrion"/>
    <property type="evidence" value="ECO:0007669"/>
    <property type="project" value="TreeGrafter"/>
</dbReference>
<feature type="domain" description="Rhodanese" evidence="3">
    <location>
        <begin position="206"/>
        <end position="324"/>
    </location>
</feature>
<organism evidence="4 5">
    <name type="scientific">Necator americanus</name>
    <name type="common">Human hookworm</name>
    <dbReference type="NCBI Taxonomy" id="51031"/>
    <lineage>
        <taxon>Eukaryota</taxon>
        <taxon>Metazoa</taxon>
        <taxon>Ecdysozoa</taxon>
        <taxon>Nematoda</taxon>
        <taxon>Chromadorea</taxon>
        <taxon>Rhabditida</taxon>
        <taxon>Rhabditina</taxon>
        <taxon>Rhabditomorpha</taxon>
        <taxon>Strongyloidea</taxon>
        <taxon>Ancylostomatidae</taxon>
        <taxon>Bunostominae</taxon>
        <taxon>Necator</taxon>
    </lineage>
</organism>
<feature type="domain" description="Rhodanese" evidence="3">
    <location>
        <begin position="22"/>
        <end position="165"/>
    </location>
</feature>
<dbReference type="PANTHER" id="PTHR11364">
    <property type="entry name" value="THIOSULFATE SULFERTANSFERASE"/>
    <property type="match status" value="1"/>
</dbReference>
<accession>W2TC19</accession>
<dbReference type="Gene3D" id="3.40.250.10">
    <property type="entry name" value="Rhodanese-like domain"/>
    <property type="match status" value="2"/>
</dbReference>
<dbReference type="GO" id="GO:0004792">
    <property type="term" value="F:thiosulfate-cyanide sulfurtransferase activity"/>
    <property type="evidence" value="ECO:0007669"/>
    <property type="project" value="TreeGrafter"/>
</dbReference>
<dbReference type="STRING" id="51031.W2TC19"/>
<dbReference type="InterPro" id="IPR001763">
    <property type="entry name" value="Rhodanese-like_dom"/>
</dbReference>
<evidence type="ECO:0000256" key="2">
    <source>
        <dbReference type="ARBA" id="ARBA00022737"/>
    </source>
</evidence>
<protein>
    <submittedName>
        <fullName evidence="4">Rhodanese-like protein</fullName>
    </submittedName>
</protein>
<dbReference type="SUPFAM" id="SSF52821">
    <property type="entry name" value="Rhodanese/Cell cycle control phosphatase"/>
    <property type="match status" value="2"/>
</dbReference>
<evidence type="ECO:0000313" key="5">
    <source>
        <dbReference type="Proteomes" id="UP000053676"/>
    </source>
</evidence>
<dbReference type="InterPro" id="IPR045078">
    <property type="entry name" value="TST/MPST-like"/>
</dbReference>
<dbReference type="InterPro" id="IPR036873">
    <property type="entry name" value="Rhodanese-like_dom_sf"/>
</dbReference>
<dbReference type="KEGG" id="nai:NECAME_09741"/>
<dbReference type="AlphaFoldDB" id="W2TC19"/>
<evidence type="ECO:0000256" key="1">
    <source>
        <dbReference type="ARBA" id="ARBA00022679"/>
    </source>
</evidence>
<evidence type="ECO:0000259" key="3">
    <source>
        <dbReference type="PROSITE" id="PS50206"/>
    </source>
</evidence>
<sequence>MSLKRLVDVGTVSQLLKRNVINKEGVRILDCTLDMSVVPKKPDWKQYKKELYGNFERILAQPCPSKQLYLSGHIPQAPHVCIEAAMYPSEFERFALYPPDLFQNYVRMIGVDPEEHLILYARGQFGGMLHASKIAWLFKTYGHEKISLIDGGFDEWKKKGFEISKEDVKLKPGKWTANNNNFKKYNITFEQLEEPHGDKRYIEWTDDLNLLDARVRGQYQGTVPTGCPPTVTGTHIPGFINMPAAELVEEGVMKTNEQIRDCEFQLGLTLHGFRPERPTVIMCNVGIQATMLAYAIETVFPHNPIQVYNGSMREMEARNPKRISAFAENV</sequence>
<dbReference type="SMART" id="SM00450">
    <property type="entry name" value="RHOD"/>
    <property type="match status" value="2"/>
</dbReference>